<dbReference type="CDD" id="cd08307">
    <property type="entry name" value="Death_Pelle"/>
    <property type="match status" value="1"/>
</dbReference>
<dbReference type="FunFam" id="3.30.200.20:FF:000572">
    <property type="entry name" value="Interleukin-1 receptor-associated kinase"/>
    <property type="match status" value="1"/>
</dbReference>
<gene>
    <name evidence="5" type="ORF">QE152_g3606</name>
</gene>
<feature type="domain" description="Protein kinase" evidence="4">
    <location>
        <begin position="195"/>
        <end position="336"/>
    </location>
</feature>
<dbReference type="SUPFAM" id="SSF47986">
    <property type="entry name" value="DEATH domain"/>
    <property type="match status" value="1"/>
</dbReference>
<dbReference type="EMBL" id="JASPKY010000015">
    <property type="protein sequence ID" value="KAK9753169.1"/>
    <property type="molecule type" value="Genomic_DNA"/>
</dbReference>
<dbReference type="GO" id="GO:0004672">
    <property type="term" value="F:protein kinase activity"/>
    <property type="evidence" value="ECO:0007669"/>
    <property type="project" value="InterPro"/>
</dbReference>
<dbReference type="PROSITE" id="PS50011">
    <property type="entry name" value="PROTEIN_KINASE_DOM"/>
    <property type="match status" value="1"/>
</dbReference>
<dbReference type="Gene3D" id="3.30.200.20">
    <property type="entry name" value="Phosphorylase Kinase, domain 1"/>
    <property type="match status" value="1"/>
</dbReference>
<protein>
    <submittedName>
        <fullName evidence="5">Death domain</fullName>
    </submittedName>
</protein>
<feature type="binding site" evidence="3">
    <location>
        <position position="222"/>
    </location>
    <ligand>
        <name>ATP</name>
        <dbReference type="ChEBI" id="CHEBI:30616"/>
    </ligand>
</feature>
<dbReference type="GO" id="GO:0045087">
    <property type="term" value="P:innate immune response"/>
    <property type="evidence" value="ECO:0007669"/>
    <property type="project" value="UniProtKB-ARBA"/>
</dbReference>
<dbReference type="GO" id="GO:0031349">
    <property type="term" value="P:positive regulation of defense response"/>
    <property type="evidence" value="ECO:0007669"/>
    <property type="project" value="UniProtKB-ARBA"/>
</dbReference>
<dbReference type="SMART" id="SM00220">
    <property type="entry name" value="S_TKc"/>
    <property type="match status" value="1"/>
</dbReference>
<dbReference type="PROSITE" id="PS00107">
    <property type="entry name" value="PROTEIN_KINASE_ATP"/>
    <property type="match status" value="1"/>
</dbReference>
<reference evidence="5 6" key="1">
    <citation type="journal article" date="2024" name="BMC Genomics">
        <title>De novo assembly and annotation of Popillia japonica's genome with initial clues to its potential as an invasive pest.</title>
        <authorList>
            <person name="Cucini C."/>
            <person name="Boschi S."/>
            <person name="Funari R."/>
            <person name="Cardaioli E."/>
            <person name="Iannotti N."/>
            <person name="Marturano G."/>
            <person name="Paoli F."/>
            <person name="Bruttini M."/>
            <person name="Carapelli A."/>
            <person name="Frati F."/>
            <person name="Nardi F."/>
        </authorList>
    </citation>
    <scope>NUCLEOTIDE SEQUENCE [LARGE SCALE GENOMIC DNA]</scope>
    <source>
        <strain evidence="5">DMR45628</strain>
    </source>
</reference>
<evidence type="ECO:0000256" key="2">
    <source>
        <dbReference type="ARBA" id="ARBA00022840"/>
    </source>
</evidence>
<evidence type="ECO:0000259" key="4">
    <source>
        <dbReference type="PROSITE" id="PS50011"/>
    </source>
</evidence>
<dbReference type="InterPro" id="IPR037924">
    <property type="entry name" value="Pelle_death"/>
</dbReference>
<dbReference type="InterPro" id="IPR017441">
    <property type="entry name" value="Protein_kinase_ATP_BS"/>
</dbReference>
<dbReference type="InterPro" id="IPR011009">
    <property type="entry name" value="Kinase-like_dom_sf"/>
</dbReference>
<evidence type="ECO:0000256" key="1">
    <source>
        <dbReference type="ARBA" id="ARBA00022741"/>
    </source>
</evidence>
<accession>A0AAW1N5K1</accession>
<dbReference type="Gene3D" id="1.10.510.10">
    <property type="entry name" value="Transferase(Phosphotransferase) domain 1"/>
    <property type="match status" value="1"/>
</dbReference>
<dbReference type="SUPFAM" id="SSF56112">
    <property type="entry name" value="Protein kinase-like (PK-like)"/>
    <property type="match status" value="1"/>
</dbReference>
<dbReference type="InterPro" id="IPR011029">
    <property type="entry name" value="DEATH-like_dom_sf"/>
</dbReference>
<dbReference type="FunFam" id="1.10.533.10:FF:000094">
    <property type="entry name" value="Interleukin-1 receptor-associated kinase"/>
    <property type="match status" value="1"/>
</dbReference>
<dbReference type="InterPro" id="IPR001245">
    <property type="entry name" value="Ser-Thr/Tyr_kinase_cat_dom"/>
</dbReference>
<name>A0AAW1N5K1_POPJA</name>
<dbReference type="InterPro" id="IPR000488">
    <property type="entry name" value="Death_dom"/>
</dbReference>
<dbReference type="InterPro" id="IPR000719">
    <property type="entry name" value="Prot_kinase_dom"/>
</dbReference>
<evidence type="ECO:0000313" key="6">
    <source>
        <dbReference type="Proteomes" id="UP001458880"/>
    </source>
</evidence>
<evidence type="ECO:0000256" key="3">
    <source>
        <dbReference type="PROSITE-ProRule" id="PRU10141"/>
    </source>
</evidence>
<keyword evidence="1 3" id="KW-0547">Nucleotide-binding</keyword>
<dbReference type="Pfam" id="PF00531">
    <property type="entry name" value="Death"/>
    <property type="match status" value="1"/>
</dbReference>
<comment type="caution">
    <text evidence="5">The sequence shown here is derived from an EMBL/GenBank/DDBJ whole genome shotgun (WGS) entry which is preliminary data.</text>
</comment>
<evidence type="ECO:0000313" key="5">
    <source>
        <dbReference type="EMBL" id="KAK9753169.1"/>
    </source>
</evidence>
<dbReference type="PANTHER" id="PTHR27001">
    <property type="entry name" value="OS01G0253100 PROTEIN"/>
    <property type="match status" value="1"/>
</dbReference>
<proteinExistence type="predicted"/>
<dbReference type="GO" id="GO:0005524">
    <property type="term" value="F:ATP binding"/>
    <property type="evidence" value="ECO:0007669"/>
    <property type="project" value="UniProtKB-UniRule"/>
</dbReference>
<dbReference type="GO" id="GO:1902533">
    <property type="term" value="P:positive regulation of intracellular signal transduction"/>
    <property type="evidence" value="ECO:0007669"/>
    <property type="project" value="UniProtKB-ARBA"/>
</dbReference>
<keyword evidence="2 3" id="KW-0067">ATP-binding</keyword>
<sequence>MEEENIYIYHLPHAERRQLCIILDQNNVWEELAGTHMKYDITTIYLLRQEILRGKSPTDELLTLWGQQNHTVFELFILLNRMKHYQGMMIIKQFVPAPYHKLIKRAEHNINRLLGDIKLQNDQKIRNDKIPICNLDKIENKPQYHLRYAEALRGHRQCPIYHVLLNQQERYRVAESAGAIPQIPYEELQKSTDNWSQINILGKGGFGIVFKGTWKCTKVAIKRIEQKENSRESHIEQMKQSVTELHCLNAYRHDNILPLYGYSIGGPQPCLVYQYMSGGSLDSRLKIVDPNRVLQWPKRLDVAIGSARGLQYLHTIGEKPLIHGDIKSANIEATRP</sequence>
<keyword evidence="6" id="KW-1185">Reference proteome</keyword>
<dbReference type="AlphaFoldDB" id="A0AAW1N5K1"/>
<dbReference type="Gene3D" id="1.10.533.10">
    <property type="entry name" value="Death Domain, Fas"/>
    <property type="match status" value="1"/>
</dbReference>
<organism evidence="5 6">
    <name type="scientific">Popillia japonica</name>
    <name type="common">Japanese beetle</name>
    <dbReference type="NCBI Taxonomy" id="7064"/>
    <lineage>
        <taxon>Eukaryota</taxon>
        <taxon>Metazoa</taxon>
        <taxon>Ecdysozoa</taxon>
        <taxon>Arthropoda</taxon>
        <taxon>Hexapoda</taxon>
        <taxon>Insecta</taxon>
        <taxon>Pterygota</taxon>
        <taxon>Neoptera</taxon>
        <taxon>Endopterygota</taxon>
        <taxon>Coleoptera</taxon>
        <taxon>Polyphaga</taxon>
        <taxon>Scarabaeiformia</taxon>
        <taxon>Scarabaeidae</taxon>
        <taxon>Rutelinae</taxon>
        <taxon>Popillia</taxon>
    </lineage>
</organism>
<dbReference type="Proteomes" id="UP001458880">
    <property type="component" value="Unassembled WGS sequence"/>
</dbReference>
<dbReference type="Pfam" id="PF07714">
    <property type="entry name" value="PK_Tyr_Ser-Thr"/>
    <property type="match status" value="1"/>
</dbReference>
<dbReference type="GO" id="GO:0005886">
    <property type="term" value="C:plasma membrane"/>
    <property type="evidence" value="ECO:0007669"/>
    <property type="project" value="TreeGrafter"/>
</dbReference>
<dbReference type="GO" id="GO:0007165">
    <property type="term" value="P:signal transduction"/>
    <property type="evidence" value="ECO:0007669"/>
    <property type="project" value="InterPro"/>
</dbReference>
<dbReference type="PANTHER" id="PTHR27001:SF931">
    <property type="entry name" value="OS11G0664100 PROTEIN"/>
    <property type="match status" value="1"/>
</dbReference>